<protein>
    <submittedName>
        <fullName evidence="3">Uncharacterized protein</fullName>
    </submittedName>
</protein>
<keyword evidence="2" id="KW-1133">Transmembrane helix</keyword>
<organism evidence="3">
    <name type="scientific">marine sediment metagenome</name>
    <dbReference type="NCBI Taxonomy" id="412755"/>
    <lineage>
        <taxon>unclassified sequences</taxon>
        <taxon>metagenomes</taxon>
        <taxon>ecological metagenomes</taxon>
    </lineage>
</organism>
<name>A0A0F9IQF1_9ZZZZ</name>
<keyword evidence="2" id="KW-0472">Membrane</keyword>
<accession>A0A0F9IQF1</accession>
<evidence type="ECO:0000256" key="1">
    <source>
        <dbReference type="SAM" id="MobiDB-lite"/>
    </source>
</evidence>
<evidence type="ECO:0000313" key="3">
    <source>
        <dbReference type="EMBL" id="KKL89392.1"/>
    </source>
</evidence>
<proteinExistence type="predicted"/>
<dbReference type="EMBL" id="LAZR01020298">
    <property type="protein sequence ID" value="KKL89392.1"/>
    <property type="molecule type" value="Genomic_DNA"/>
</dbReference>
<feature type="transmembrane region" description="Helical" evidence="2">
    <location>
        <begin position="6"/>
        <end position="26"/>
    </location>
</feature>
<evidence type="ECO:0000256" key="2">
    <source>
        <dbReference type="SAM" id="Phobius"/>
    </source>
</evidence>
<gene>
    <name evidence="3" type="ORF">LCGC14_1915160</name>
</gene>
<reference evidence="3" key="1">
    <citation type="journal article" date="2015" name="Nature">
        <title>Complex archaea that bridge the gap between prokaryotes and eukaryotes.</title>
        <authorList>
            <person name="Spang A."/>
            <person name="Saw J.H."/>
            <person name="Jorgensen S.L."/>
            <person name="Zaremba-Niedzwiedzka K."/>
            <person name="Martijn J."/>
            <person name="Lind A.E."/>
            <person name="van Eijk R."/>
            <person name="Schleper C."/>
            <person name="Guy L."/>
            <person name="Ettema T.J."/>
        </authorList>
    </citation>
    <scope>NUCLEOTIDE SEQUENCE</scope>
</reference>
<feature type="region of interest" description="Disordered" evidence="1">
    <location>
        <begin position="72"/>
        <end position="106"/>
    </location>
</feature>
<keyword evidence="2" id="KW-0812">Transmembrane</keyword>
<sequence length="106" mass="11891">MSMNALTIGSYAAIALMGILVALWLYRRGKAEGANEQEKENREANSEYMEDHAEDWYDGRIGTDALPVLDRDAWRESATPNIKPRVESRKNGSPKREKDGGKVHDA</sequence>
<feature type="compositionally biased region" description="Basic and acidic residues" evidence="1">
    <location>
        <begin position="84"/>
        <end position="106"/>
    </location>
</feature>
<dbReference type="AlphaFoldDB" id="A0A0F9IQF1"/>
<comment type="caution">
    <text evidence="3">The sequence shown here is derived from an EMBL/GenBank/DDBJ whole genome shotgun (WGS) entry which is preliminary data.</text>
</comment>